<dbReference type="Proteomes" id="UP000094336">
    <property type="component" value="Unassembled WGS sequence"/>
</dbReference>
<dbReference type="GeneID" id="30148912"/>
<feature type="signal peptide" evidence="1">
    <location>
        <begin position="1"/>
        <end position="18"/>
    </location>
</feature>
<dbReference type="AlphaFoldDB" id="A0A1E3QI40"/>
<evidence type="ECO:0000313" key="4">
    <source>
        <dbReference type="Proteomes" id="UP000094336"/>
    </source>
</evidence>
<proteinExistence type="predicted"/>
<gene>
    <name evidence="3" type="ORF">BABINDRAFT_178373</name>
</gene>
<feature type="domain" description="WD-like" evidence="2">
    <location>
        <begin position="73"/>
        <end position="161"/>
    </location>
</feature>
<dbReference type="OrthoDB" id="4096805at2759"/>
<keyword evidence="4" id="KW-1185">Reference proteome</keyword>
<feature type="chain" id="PRO_5009134292" description="WD-like domain-containing protein" evidence="1">
    <location>
        <begin position="19"/>
        <end position="189"/>
    </location>
</feature>
<dbReference type="EMBL" id="KV454442">
    <property type="protein sequence ID" value="ODQ77268.1"/>
    <property type="molecule type" value="Genomic_DNA"/>
</dbReference>
<protein>
    <recommendedName>
        <fullName evidence="2">WD-like domain-containing protein</fullName>
    </recommendedName>
</protein>
<name>A0A1E3QI40_9ASCO</name>
<evidence type="ECO:0000256" key="1">
    <source>
        <dbReference type="SAM" id="SignalP"/>
    </source>
</evidence>
<evidence type="ECO:0000313" key="3">
    <source>
        <dbReference type="EMBL" id="ODQ77268.1"/>
    </source>
</evidence>
<keyword evidence="1" id="KW-0732">Signal</keyword>
<evidence type="ECO:0000259" key="2">
    <source>
        <dbReference type="Pfam" id="PF20493"/>
    </source>
</evidence>
<sequence length="189" mass="20703">MNLTSIAIVTALISIVTALTDGPIAVSYAHILHSVINGTLPRSLNDEGTITVNIVANKKREVNDPYYSNLKYLSLDNFAKVNTLASLLLSAVANSAWGDVLYLYNYVRFNGFDDYMTLTADGKFADEVNLYLLSTPDQSVSLLSNTSTNSVLKDYYASFAPNPSSVILVGMTELVTNSCETILRQMFYS</sequence>
<dbReference type="Pfam" id="PF20493">
    <property type="entry name" value="WD-like_fungi"/>
    <property type="match status" value="1"/>
</dbReference>
<dbReference type="InterPro" id="IPR046925">
    <property type="entry name" value="WD-like_fungi"/>
</dbReference>
<dbReference type="RefSeq" id="XP_018982596.1">
    <property type="nucleotide sequence ID" value="XM_019131059.1"/>
</dbReference>
<organism evidence="3 4">
    <name type="scientific">Babjeviella inositovora NRRL Y-12698</name>
    <dbReference type="NCBI Taxonomy" id="984486"/>
    <lineage>
        <taxon>Eukaryota</taxon>
        <taxon>Fungi</taxon>
        <taxon>Dikarya</taxon>
        <taxon>Ascomycota</taxon>
        <taxon>Saccharomycotina</taxon>
        <taxon>Pichiomycetes</taxon>
        <taxon>Serinales incertae sedis</taxon>
        <taxon>Babjeviella</taxon>
    </lineage>
</organism>
<accession>A0A1E3QI40</accession>
<reference evidence="4" key="1">
    <citation type="submission" date="2016-05" db="EMBL/GenBank/DDBJ databases">
        <title>Comparative genomics of biotechnologically important yeasts.</title>
        <authorList>
            <consortium name="DOE Joint Genome Institute"/>
            <person name="Riley R."/>
            <person name="Haridas S."/>
            <person name="Wolfe K.H."/>
            <person name="Lopes M.R."/>
            <person name="Hittinger C.T."/>
            <person name="Goker M."/>
            <person name="Salamov A."/>
            <person name="Wisecaver J."/>
            <person name="Long T.M."/>
            <person name="Aerts A.L."/>
            <person name="Barry K."/>
            <person name="Choi C."/>
            <person name="Clum A."/>
            <person name="Coughlan A.Y."/>
            <person name="Deshpande S."/>
            <person name="Douglass A.P."/>
            <person name="Hanson S.J."/>
            <person name="Klenk H.-P."/>
            <person name="Labutti K."/>
            <person name="Lapidus A."/>
            <person name="Lindquist E."/>
            <person name="Lipzen A."/>
            <person name="Meier-Kolthoff J.P."/>
            <person name="Ohm R.A."/>
            <person name="Otillar R.P."/>
            <person name="Pangilinan J."/>
            <person name="Peng Y."/>
            <person name="Rokas A."/>
            <person name="Rosa C.A."/>
            <person name="Scheuner C."/>
            <person name="Sibirny A.A."/>
            <person name="Slot J.C."/>
            <person name="Stielow J.B."/>
            <person name="Sun H."/>
            <person name="Kurtzman C.P."/>
            <person name="Blackwell M."/>
            <person name="Grigoriev I.V."/>
            <person name="Jeffries T.W."/>
        </authorList>
    </citation>
    <scope>NUCLEOTIDE SEQUENCE [LARGE SCALE GENOMIC DNA]</scope>
    <source>
        <strain evidence="4">NRRL Y-12698</strain>
    </source>
</reference>